<protein>
    <submittedName>
        <fullName evidence="2">Meiosis-specific protein ASY2</fullName>
    </submittedName>
</protein>
<feature type="compositionally biased region" description="Basic and acidic residues" evidence="1">
    <location>
        <begin position="68"/>
        <end position="93"/>
    </location>
</feature>
<dbReference type="EMBL" id="JBANAX010000166">
    <property type="protein sequence ID" value="KAL1219981.1"/>
    <property type="molecule type" value="Genomic_DNA"/>
</dbReference>
<accession>A0ABD1BS10</accession>
<proteinExistence type="predicted"/>
<dbReference type="AlphaFoldDB" id="A0ABD1BS10"/>
<feature type="region of interest" description="Disordered" evidence="1">
    <location>
        <begin position="1"/>
        <end position="93"/>
    </location>
</feature>
<name>A0ABD1BS10_CARAN</name>
<gene>
    <name evidence="2" type="ORF">V5N11_021756</name>
</gene>
<organism evidence="2 3">
    <name type="scientific">Cardamine amara subsp. amara</name>
    <dbReference type="NCBI Taxonomy" id="228776"/>
    <lineage>
        <taxon>Eukaryota</taxon>
        <taxon>Viridiplantae</taxon>
        <taxon>Streptophyta</taxon>
        <taxon>Embryophyta</taxon>
        <taxon>Tracheophyta</taxon>
        <taxon>Spermatophyta</taxon>
        <taxon>Magnoliopsida</taxon>
        <taxon>eudicotyledons</taxon>
        <taxon>Gunneridae</taxon>
        <taxon>Pentapetalae</taxon>
        <taxon>rosids</taxon>
        <taxon>malvids</taxon>
        <taxon>Brassicales</taxon>
        <taxon>Brassicaceae</taxon>
        <taxon>Cardamineae</taxon>
        <taxon>Cardamine</taxon>
    </lineage>
</organism>
<evidence type="ECO:0000313" key="2">
    <source>
        <dbReference type="EMBL" id="KAL1219981.1"/>
    </source>
</evidence>
<evidence type="ECO:0000313" key="3">
    <source>
        <dbReference type="Proteomes" id="UP001558713"/>
    </source>
</evidence>
<comment type="caution">
    <text evidence="2">The sequence shown here is derived from an EMBL/GenBank/DDBJ whole genome shotgun (WGS) entry which is preliminary data.</text>
</comment>
<reference evidence="2 3" key="1">
    <citation type="submission" date="2024-04" db="EMBL/GenBank/DDBJ databases">
        <title>Genome assembly C_amara_ONT_v2.</title>
        <authorList>
            <person name="Yant L."/>
            <person name="Moore C."/>
            <person name="Slenker M."/>
        </authorList>
    </citation>
    <scope>NUCLEOTIDE SEQUENCE [LARGE SCALE GENOMIC DNA]</scope>
    <source>
        <tissue evidence="2">Leaf</tissue>
    </source>
</reference>
<keyword evidence="3" id="KW-1185">Reference proteome</keyword>
<dbReference type="Proteomes" id="UP001558713">
    <property type="component" value="Unassembled WGS sequence"/>
</dbReference>
<sequence length="288" mass="33504">MSTNLTRKNQRKKKVAVDAESNSSKSSAILARAMSHCDRAEGSSRQIEISPYLRDESVPEGFPDFWTPDEHLREETEENKRGPSRAKADKEPKRGPEYYVADNIAGIFPSWSTPESIAALRSQCRILDGVKIRLPEFHERSWHCSQGYVCLYESYFLKGRLWFPLPQLLVAYCHERKIAISQLWCMAIIHLLGLLLFGNELKITIDMRFLEEISLIKTINKREHVFYLGYKPVHRLSMHGKWRMSYYPFERQLSESEISFVILEGDENNQLWINRNIILCVCVSFSPL</sequence>
<evidence type="ECO:0000256" key="1">
    <source>
        <dbReference type="SAM" id="MobiDB-lite"/>
    </source>
</evidence>